<dbReference type="AlphaFoldDB" id="A0AB34J8R9"/>
<comment type="caution">
    <text evidence="1">The sequence shown here is derived from an EMBL/GenBank/DDBJ whole genome shotgun (WGS) entry which is preliminary data.</text>
</comment>
<evidence type="ECO:0000313" key="2">
    <source>
        <dbReference type="Proteomes" id="UP001515480"/>
    </source>
</evidence>
<name>A0AB34J8R9_PRYPA</name>
<reference evidence="1 2" key="1">
    <citation type="journal article" date="2024" name="Science">
        <title>Giant polyketide synthase enzymes in the biosynthesis of giant marine polyether toxins.</title>
        <authorList>
            <person name="Fallon T.R."/>
            <person name="Shende V.V."/>
            <person name="Wierzbicki I.H."/>
            <person name="Pendleton A.L."/>
            <person name="Watervoot N.F."/>
            <person name="Auber R.P."/>
            <person name="Gonzalez D.J."/>
            <person name="Wisecaver J.H."/>
            <person name="Moore B.S."/>
        </authorList>
    </citation>
    <scope>NUCLEOTIDE SEQUENCE [LARGE SCALE GENOMIC DNA]</scope>
    <source>
        <strain evidence="1 2">12B1</strain>
    </source>
</reference>
<keyword evidence="2" id="KW-1185">Reference proteome</keyword>
<evidence type="ECO:0000313" key="1">
    <source>
        <dbReference type="EMBL" id="KAL1515046.1"/>
    </source>
</evidence>
<accession>A0AB34J8R9</accession>
<organism evidence="1 2">
    <name type="scientific">Prymnesium parvum</name>
    <name type="common">Toxic golden alga</name>
    <dbReference type="NCBI Taxonomy" id="97485"/>
    <lineage>
        <taxon>Eukaryota</taxon>
        <taxon>Haptista</taxon>
        <taxon>Haptophyta</taxon>
        <taxon>Prymnesiophyceae</taxon>
        <taxon>Prymnesiales</taxon>
        <taxon>Prymnesiaceae</taxon>
        <taxon>Prymnesium</taxon>
    </lineage>
</organism>
<proteinExistence type="predicted"/>
<gene>
    <name evidence="1" type="ORF">AB1Y20_004111</name>
</gene>
<dbReference type="EMBL" id="JBGBPQ010000012">
    <property type="protein sequence ID" value="KAL1515046.1"/>
    <property type="molecule type" value="Genomic_DNA"/>
</dbReference>
<dbReference type="Proteomes" id="UP001515480">
    <property type="component" value="Unassembled WGS sequence"/>
</dbReference>
<sequence>MSDPAVSDYAVSPALWRRSMPGGARSCALPIPDVSGGRWYTLESGELRFDLARCRMRRFDDAEGVRAARKCLAGRSVVMIGQSWTRYAYMSLVHLIDKGEFPRAQPHESVCWEKSWSLPANASWPEWLRGTGLNESETDRYTRMWLNFFHRTSELFSSSGGVEVCDCSRLGFHSRHQENRYYERPADALRISYLQSEGRNRVLGHALPSKGMSMSEMQRQLAWCPAGVCLVSSSSASARRHGQAEAWSKDLLGLMRDVVAPLRPDVLLWSSDFGDWPSCVADDGVFSRVLEAGRAALAPGGKAFTKSRTPSRHGYKPYPPPSTLCFGGICGGLRGVPPQYEGRCFREQALKSAGWATLDHFELLRALFEYNLTDAYRGFVDPAHHACWVNNELINVWLNMICNGENGFAR</sequence>
<protein>
    <submittedName>
        <fullName evidence="1">Uncharacterized protein</fullName>
    </submittedName>
</protein>